<keyword evidence="4" id="KW-1133">Transmembrane helix</keyword>
<evidence type="ECO:0000313" key="6">
    <source>
        <dbReference type="Proteomes" id="UP000193866"/>
    </source>
</evidence>
<dbReference type="PANTHER" id="PTHR37042">
    <property type="entry name" value="OUTER MEMBRANE PROTEIN RV1973"/>
    <property type="match status" value="1"/>
</dbReference>
<dbReference type="EMBL" id="LQPG01000059">
    <property type="protein sequence ID" value="ORW06485.1"/>
    <property type="molecule type" value="Genomic_DNA"/>
</dbReference>
<evidence type="ECO:0000256" key="3">
    <source>
        <dbReference type="SAM" id="MobiDB-lite"/>
    </source>
</evidence>
<gene>
    <name evidence="5" type="ORF">AWC16_01530</name>
</gene>
<evidence type="ECO:0000313" key="5">
    <source>
        <dbReference type="EMBL" id="ORW06485.1"/>
    </source>
</evidence>
<dbReference type="AlphaFoldDB" id="A0A1X1Y5Y8"/>
<name>A0A1X1Y5Y8_9MYCO</name>
<protein>
    <submittedName>
        <fullName evidence="5">Mce protein</fullName>
    </submittedName>
</protein>
<proteinExistence type="predicted"/>
<keyword evidence="2 4" id="KW-0472">Membrane</keyword>
<feature type="region of interest" description="Disordered" evidence="3">
    <location>
        <begin position="1"/>
        <end position="21"/>
    </location>
</feature>
<accession>A0A1X1Y5Y8</accession>
<keyword evidence="4" id="KW-0812">Transmembrane</keyword>
<evidence type="ECO:0000256" key="2">
    <source>
        <dbReference type="ARBA" id="ARBA00023136"/>
    </source>
</evidence>
<dbReference type="GO" id="GO:0016020">
    <property type="term" value="C:membrane"/>
    <property type="evidence" value="ECO:0007669"/>
    <property type="project" value="UniProtKB-SubCell"/>
</dbReference>
<feature type="transmembrane region" description="Helical" evidence="4">
    <location>
        <begin position="34"/>
        <end position="55"/>
    </location>
</feature>
<evidence type="ECO:0000256" key="1">
    <source>
        <dbReference type="ARBA" id="ARBA00004370"/>
    </source>
</evidence>
<dbReference type="Proteomes" id="UP000193866">
    <property type="component" value="Unassembled WGS sequence"/>
</dbReference>
<dbReference type="PANTHER" id="PTHR37042:SF4">
    <property type="entry name" value="OUTER MEMBRANE PROTEIN RV1973"/>
    <property type="match status" value="1"/>
</dbReference>
<keyword evidence="6" id="KW-1185">Reference proteome</keyword>
<dbReference type="OrthoDB" id="5188486at2"/>
<comment type="subcellular location">
    <subcellularLocation>
        <location evidence="1">Membrane</location>
    </subcellularLocation>
</comment>
<dbReference type="STRING" id="1108812.AWC16_01530"/>
<sequence>MSTADEPTAETAPEDVEETAAPPVRRRRVPWRMALVAAAYLAVFGLVIGLGWQLWQQHRVSSAEAAGRQAAVDYAQVLTSIDSDKVDDDFDAVLNGATGEFKDTYTKASVNLRQLLIDNKARAQGTVVESAVQSGSKDTVVVLVMVNQTITNTMRPDPRVDRARMKMTMQKVDGRWLASKVELP</sequence>
<reference evidence="5 6" key="1">
    <citation type="submission" date="2016-01" db="EMBL/GenBank/DDBJ databases">
        <title>The new phylogeny of the genus Mycobacterium.</title>
        <authorList>
            <person name="Tarcisio F."/>
            <person name="Conor M."/>
            <person name="Antonella G."/>
            <person name="Elisabetta G."/>
            <person name="Giulia F.S."/>
            <person name="Sara T."/>
            <person name="Anna F."/>
            <person name="Clotilde B."/>
            <person name="Roberto B."/>
            <person name="Veronica D.S."/>
            <person name="Fabio R."/>
            <person name="Monica P."/>
            <person name="Olivier J."/>
            <person name="Enrico T."/>
            <person name="Nicola S."/>
        </authorList>
    </citation>
    <scope>NUCLEOTIDE SEQUENCE [LARGE SCALE GENOMIC DNA]</scope>
    <source>
        <strain evidence="5 6">DSM 45394</strain>
    </source>
</reference>
<comment type="caution">
    <text evidence="5">The sequence shown here is derived from an EMBL/GenBank/DDBJ whole genome shotgun (WGS) entry which is preliminary data.</text>
</comment>
<dbReference type="RefSeq" id="WP_047320371.1">
    <property type="nucleotide sequence ID" value="NZ_JACKVG010000008.1"/>
</dbReference>
<evidence type="ECO:0000256" key="4">
    <source>
        <dbReference type="SAM" id="Phobius"/>
    </source>
</evidence>
<organism evidence="5 6">
    <name type="scientific">Mycolicibacter longobardus</name>
    <dbReference type="NCBI Taxonomy" id="1108812"/>
    <lineage>
        <taxon>Bacteria</taxon>
        <taxon>Bacillati</taxon>
        <taxon>Actinomycetota</taxon>
        <taxon>Actinomycetes</taxon>
        <taxon>Mycobacteriales</taxon>
        <taxon>Mycobacteriaceae</taxon>
        <taxon>Mycolicibacter</taxon>
    </lineage>
</organism>